<sequence length="490" mass="53376">MRPALVWFRSDLRLADNPALIAAAREGRQIGALFVWDEDSPGIRPLGGAARWWLAHSLRALAADLGRFDIPLILRRGPAAKIVTEVAEETGSDLVAFNARSGAAEAEVDRTVASALEQAGCTARRFNGALLHAPGTVHTAAGGLPRTFSAFRRAAQKLEPPRQPKPIPAGLLGIDTPPKGDLLETWGLEPVAPDWASGIRAAWQCGEAAAQARLAAFLDDGLNGYAEGRDSPAAARVSRLSPHLRWGEISPHQVLASARHAAQTGSVSHADADKFEAELYWREFAHHVLAAEPDLAQRNLQTAFDAFPWRECIGELKVWRAGRTGYPLVDAGMRELWQTGWMHNRVRMVVGSFLAKHLLIPWQEGESWFWDTLVDADPASNPCSWQWVAGTGVDAAPYFRIFNPVLQGEKFDPDGTYVRAFVPELAKLPAPFIHRPWTADAATLARAGVRLGITYPKPIIAHDAARDRALRAFAHIKSGAGRLPEVAPVS</sequence>
<evidence type="ECO:0000259" key="11">
    <source>
        <dbReference type="PROSITE" id="PS51645"/>
    </source>
</evidence>
<feature type="site" description="Electron transfer via tryptophanyl radical" evidence="9">
    <location>
        <position position="309"/>
    </location>
</feature>
<dbReference type="AlphaFoldDB" id="A0A4R3LPN6"/>
<evidence type="ECO:0000256" key="4">
    <source>
        <dbReference type="ARBA" id="ARBA00022630"/>
    </source>
</evidence>
<dbReference type="Proteomes" id="UP000294664">
    <property type="component" value="Unassembled WGS sequence"/>
</dbReference>
<evidence type="ECO:0000256" key="5">
    <source>
        <dbReference type="ARBA" id="ARBA00022827"/>
    </source>
</evidence>
<proteinExistence type="inferred from homology"/>
<evidence type="ECO:0000256" key="9">
    <source>
        <dbReference type="PIRSR" id="PIRSR602081-2"/>
    </source>
</evidence>
<organism evidence="12 13">
    <name type="scientific">Aquabacter spiritensis</name>
    <dbReference type="NCBI Taxonomy" id="933073"/>
    <lineage>
        <taxon>Bacteria</taxon>
        <taxon>Pseudomonadati</taxon>
        <taxon>Pseudomonadota</taxon>
        <taxon>Alphaproteobacteria</taxon>
        <taxon>Hyphomicrobiales</taxon>
        <taxon>Xanthobacteraceae</taxon>
        <taxon>Aquabacter</taxon>
    </lineage>
</organism>
<keyword evidence="5 8" id="KW-0274">FAD</keyword>
<feature type="site" description="Electron transfer via tryptophanyl radical" evidence="9">
    <location>
        <position position="385"/>
    </location>
</feature>
<dbReference type="Pfam" id="PF03441">
    <property type="entry name" value="FAD_binding_7"/>
    <property type="match status" value="1"/>
</dbReference>
<dbReference type="GO" id="GO:0003677">
    <property type="term" value="F:DNA binding"/>
    <property type="evidence" value="ECO:0007669"/>
    <property type="project" value="TreeGrafter"/>
</dbReference>
<keyword evidence="4 8" id="KW-0285">Flavoprotein</keyword>
<dbReference type="GO" id="GO:0009416">
    <property type="term" value="P:response to light stimulus"/>
    <property type="evidence" value="ECO:0007669"/>
    <property type="project" value="TreeGrafter"/>
</dbReference>
<dbReference type="EMBL" id="SMAI01000013">
    <property type="protein sequence ID" value="TCT02444.1"/>
    <property type="molecule type" value="Genomic_DNA"/>
</dbReference>
<evidence type="ECO:0000256" key="3">
    <source>
        <dbReference type="ARBA" id="ARBA00014046"/>
    </source>
</evidence>
<dbReference type="GO" id="GO:0071949">
    <property type="term" value="F:FAD binding"/>
    <property type="evidence" value="ECO:0007669"/>
    <property type="project" value="TreeGrafter"/>
</dbReference>
<dbReference type="Gene3D" id="3.40.50.620">
    <property type="entry name" value="HUPs"/>
    <property type="match status" value="1"/>
</dbReference>
<dbReference type="PRINTS" id="PR00147">
    <property type="entry name" value="DNAPHOTLYASE"/>
</dbReference>
<protein>
    <recommendedName>
        <fullName evidence="3">Deoxyribodipyrimidine photo-lyase</fullName>
        <ecNumber evidence="2">4.1.99.3</ecNumber>
    </recommendedName>
</protein>
<comment type="catalytic activity">
    <reaction evidence="7">
        <text>cyclobutadipyrimidine (in DNA) = 2 pyrimidine residues (in DNA).</text>
        <dbReference type="EC" id="4.1.99.3"/>
    </reaction>
</comment>
<comment type="similarity">
    <text evidence="10">Belongs to the DNA photolyase family.</text>
</comment>
<dbReference type="InterPro" id="IPR036134">
    <property type="entry name" value="Crypto/Photolyase_FAD-like_sf"/>
</dbReference>
<dbReference type="InterPro" id="IPR005101">
    <property type="entry name" value="Cryptochr/Photolyase_FAD-bd"/>
</dbReference>
<feature type="binding site" evidence="8">
    <location>
        <begin position="375"/>
        <end position="377"/>
    </location>
    <ligand>
        <name>FAD</name>
        <dbReference type="ChEBI" id="CHEBI:57692"/>
    </ligand>
</feature>
<reference evidence="12 13" key="1">
    <citation type="submission" date="2019-03" db="EMBL/GenBank/DDBJ databases">
        <title>Genomic Encyclopedia of Type Strains, Phase IV (KMG-IV): sequencing the most valuable type-strain genomes for metagenomic binning, comparative biology and taxonomic classification.</title>
        <authorList>
            <person name="Goeker M."/>
        </authorList>
    </citation>
    <scope>NUCLEOTIDE SEQUENCE [LARGE SCALE GENOMIC DNA]</scope>
    <source>
        <strain evidence="12 13">DSM 9035</strain>
    </source>
</reference>
<feature type="binding site" evidence="8">
    <location>
        <position position="275"/>
    </location>
    <ligand>
        <name>FAD</name>
        <dbReference type="ChEBI" id="CHEBI:57692"/>
    </ligand>
</feature>
<comment type="cofactor">
    <cofactor evidence="1">
        <name>(6R)-5,10-methylene-5,6,7,8-tetrahydrofolate</name>
        <dbReference type="ChEBI" id="CHEBI:15636"/>
    </cofactor>
</comment>
<feature type="domain" description="Photolyase/cryptochrome alpha/beta" evidence="11">
    <location>
        <begin position="2"/>
        <end position="131"/>
    </location>
</feature>
<evidence type="ECO:0000256" key="1">
    <source>
        <dbReference type="ARBA" id="ARBA00001932"/>
    </source>
</evidence>
<evidence type="ECO:0000256" key="2">
    <source>
        <dbReference type="ARBA" id="ARBA00013149"/>
    </source>
</evidence>
<comment type="caution">
    <text evidence="12">The sequence shown here is derived from an EMBL/GenBank/DDBJ whole genome shotgun (WGS) entry which is preliminary data.</text>
</comment>
<evidence type="ECO:0000256" key="6">
    <source>
        <dbReference type="ARBA" id="ARBA00022991"/>
    </source>
</evidence>
<dbReference type="PROSITE" id="PS51645">
    <property type="entry name" value="PHR_CRY_ALPHA_BETA"/>
    <property type="match status" value="1"/>
</dbReference>
<dbReference type="FunFam" id="1.10.579.10:FF:000003">
    <property type="entry name" value="Deoxyribodipyrimidine photo-lyase"/>
    <property type="match status" value="1"/>
</dbReference>
<dbReference type="OrthoDB" id="9772484at2"/>
<dbReference type="Pfam" id="PF00875">
    <property type="entry name" value="DNA_photolyase"/>
    <property type="match status" value="1"/>
</dbReference>
<dbReference type="EC" id="4.1.99.3" evidence="2"/>
<dbReference type="GO" id="GO:0000719">
    <property type="term" value="P:photoreactive repair"/>
    <property type="evidence" value="ECO:0007669"/>
    <property type="project" value="UniProtKB-ARBA"/>
</dbReference>
<keyword evidence="12" id="KW-0456">Lyase</keyword>
<dbReference type="Gene3D" id="1.25.40.80">
    <property type="match status" value="1"/>
</dbReference>
<feature type="binding site" evidence="8">
    <location>
        <position position="225"/>
    </location>
    <ligand>
        <name>FAD</name>
        <dbReference type="ChEBI" id="CHEBI:57692"/>
    </ligand>
</feature>
<evidence type="ECO:0000256" key="10">
    <source>
        <dbReference type="RuleBase" id="RU004182"/>
    </source>
</evidence>
<keyword evidence="6 10" id="KW-0157">Chromophore</keyword>
<evidence type="ECO:0000313" key="13">
    <source>
        <dbReference type="Proteomes" id="UP000294664"/>
    </source>
</evidence>
<evidence type="ECO:0000256" key="7">
    <source>
        <dbReference type="ARBA" id="ARBA00033999"/>
    </source>
</evidence>
<dbReference type="InterPro" id="IPR002081">
    <property type="entry name" value="Cryptochrome/DNA_photolyase_1"/>
</dbReference>
<comment type="cofactor">
    <cofactor evidence="8">
        <name>FAD</name>
        <dbReference type="ChEBI" id="CHEBI:57692"/>
    </cofactor>
    <text evidence="8">Binds 1 FAD per subunit.</text>
</comment>
<dbReference type="PROSITE" id="PS00394">
    <property type="entry name" value="DNA_PHOTOLYASES_1_1"/>
    <property type="match status" value="1"/>
</dbReference>
<dbReference type="GO" id="GO:0003904">
    <property type="term" value="F:deoxyribodipyrimidine photo-lyase activity"/>
    <property type="evidence" value="ECO:0007669"/>
    <property type="project" value="UniProtKB-EC"/>
</dbReference>
<evidence type="ECO:0000256" key="8">
    <source>
        <dbReference type="PIRSR" id="PIRSR602081-1"/>
    </source>
</evidence>
<feature type="site" description="Electron transfer via tryptophanyl radical" evidence="9">
    <location>
        <position position="362"/>
    </location>
</feature>
<dbReference type="Gene3D" id="1.10.579.10">
    <property type="entry name" value="DNA Cyclobutane Dipyrimidine Photolyase, subunit A, domain 3"/>
    <property type="match status" value="1"/>
</dbReference>
<evidence type="ECO:0000313" key="12">
    <source>
        <dbReference type="EMBL" id="TCT02444.1"/>
    </source>
</evidence>
<dbReference type="InterPro" id="IPR018394">
    <property type="entry name" value="DNA_photolyase_1_CS_C"/>
</dbReference>
<dbReference type="InterPro" id="IPR036155">
    <property type="entry name" value="Crypto/Photolyase_N_sf"/>
</dbReference>
<dbReference type="InterPro" id="IPR006050">
    <property type="entry name" value="DNA_photolyase_N"/>
</dbReference>
<accession>A0A4R3LPN6</accession>
<dbReference type="InterPro" id="IPR014729">
    <property type="entry name" value="Rossmann-like_a/b/a_fold"/>
</dbReference>
<keyword evidence="13" id="KW-1185">Reference proteome</keyword>
<dbReference type="PANTHER" id="PTHR11455">
    <property type="entry name" value="CRYPTOCHROME"/>
    <property type="match status" value="1"/>
</dbReference>
<dbReference type="PANTHER" id="PTHR11455:SF9">
    <property type="entry name" value="CRYPTOCHROME CIRCADIAN CLOCK 5 ISOFORM X1"/>
    <property type="match status" value="1"/>
</dbReference>
<name>A0A4R3LPN6_9HYPH</name>
<dbReference type="RefSeq" id="WP_132034073.1">
    <property type="nucleotide sequence ID" value="NZ_SMAI01000013.1"/>
</dbReference>
<dbReference type="SUPFAM" id="SSF48173">
    <property type="entry name" value="Cryptochrome/photolyase FAD-binding domain"/>
    <property type="match status" value="1"/>
</dbReference>
<gene>
    <name evidence="12" type="ORF">EDC64_11392</name>
</gene>
<dbReference type="SUPFAM" id="SSF52425">
    <property type="entry name" value="Cryptochrome/photolyase, N-terminal domain"/>
    <property type="match status" value="1"/>
</dbReference>